<name>A0A6J5WKY8_PRUAR</name>
<feature type="domain" description="GH18" evidence="17">
    <location>
        <begin position="104"/>
        <end position="458"/>
    </location>
</feature>
<evidence type="ECO:0000256" key="15">
    <source>
        <dbReference type="SAM" id="MobiDB-lite"/>
    </source>
</evidence>
<keyword evidence="11" id="KW-1133">Transmembrane helix</keyword>
<dbReference type="AlphaFoldDB" id="A0A6J5WKY8"/>
<evidence type="ECO:0000256" key="9">
    <source>
        <dbReference type="ARBA" id="ARBA00022729"/>
    </source>
</evidence>
<dbReference type="InterPro" id="IPR001763">
    <property type="entry name" value="Rhodanese-like_dom"/>
</dbReference>
<keyword evidence="10" id="KW-0809">Transit peptide</keyword>
<dbReference type="InterPro" id="IPR017853">
    <property type="entry name" value="GH"/>
</dbReference>
<dbReference type="PROSITE" id="PS50206">
    <property type="entry name" value="RHODANESE_3"/>
    <property type="match status" value="1"/>
</dbReference>
<keyword evidence="6" id="KW-0150">Chloroplast</keyword>
<keyword evidence="9" id="KW-0732">Signal</keyword>
<dbReference type="PROSITE" id="PS51910">
    <property type="entry name" value="GH18_2"/>
    <property type="match status" value="1"/>
</dbReference>
<evidence type="ECO:0000256" key="14">
    <source>
        <dbReference type="ARBA" id="ARBA00040976"/>
    </source>
</evidence>
<feature type="compositionally biased region" description="Polar residues" evidence="15">
    <location>
        <begin position="490"/>
        <end position="508"/>
    </location>
</feature>
<dbReference type="Gene3D" id="3.40.250.10">
    <property type="entry name" value="Rhodanese-like domain"/>
    <property type="match status" value="1"/>
</dbReference>
<feature type="region of interest" description="Disordered" evidence="15">
    <location>
        <begin position="1"/>
        <end position="26"/>
    </location>
</feature>
<dbReference type="InterPro" id="IPR036873">
    <property type="entry name" value="Rhodanese-like_dom_sf"/>
</dbReference>
<dbReference type="Pfam" id="PF00704">
    <property type="entry name" value="Glyco_hydro_18"/>
    <property type="match status" value="1"/>
</dbReference>
<dbReference type="InterPro" id="IPR011583">
    <property type="entry name" value="Chitinase_II/V-like_cat"/>
</dbReference>
<evidence type="ECO:0000256" key="4">
    <source>
        <dbReference type="ARBA" id="ARBA00004613"/>
    </source>
</evidence>
<dbReference type="InterPro" id="IPR044240">
    <property type="entry name" value="STR4-like"/>
</dbReference>
<accession>A0A6J5WKY8</accession>
<evidence type="ECO:0000256" key="8">
    <source>
        <dbReference type="ARBA" id="ARBA00022692"/>
    </source>
</evidence>
<reference evidence="19" key="1">
    <citation type="journal article" date="2020" name="Genome Biol.">
        <title>Gamete binning: chromosome-level and haplotype-resolved genome assembly enabled by high-throughput single-cell sequencing of gamete genomes.</title>
        <authorList>
            <person name="Campoy J.A."/>
            <person name="Sun H."/>
            <person name="Goel M."/>
            <person name="Jiao W.-B."/>
            <person name="Folz-Donahue K."/>
            <person name="Wang N."/>
            <person name="Rubio M."/>
            <person name="Liu C."/>
            <person name="Kukat C."/>
            <person name="Ruiz D."/>
            <person name="Huettel B."/>
            <person name="Schneeberger K."/>
        </authorList>
    </citation>
    <scope>NUCLEOTIDE SEQUENCE [LARGE SCALE GENOMIC DNA]</scope>
    <source>
        <strain evidence="19">cv. Rojo Pasion</strain>
    </source>
</reference>
<dbReference type="CDD" id="cd02876">
    <property type="entry name" value="GH18_SI-CLP"/>
    <property type="match status" value="1"/>
</dbReference>
<evidence type="ECO:0000256" key="1">
    <source>
        <dbReference type="ARBA" id="ARBA00004229"/>
    </source>
</evidence>
<dbReference type="SMART" id="SM00636">
    <property type="entry name" value="Glyco_18"/>
    <property type="match status" value="1"/>
</dbReference>
<dbReference type="FunFam" id="3.20.20.80:FF:000028">
    <property type="entry name" value="Chitinase domain-containing protein 1"/>
    <property type="match status" value="1"/>
</dbReference>
<proteinExistence type="predicted"/>
<dbReference type="OrthoDB" id="10254444at2759"/>
<evidence type="ECO:0000259" key="16">
    <source>
        <dbReference type="PROSITE" id="PS50206"/>
    </source>
</evidence>
<keyword evidence="19" id="KW-1185">Reference proteome</keyword>
<evidence type="ECO:0000256" key="13">
    <source>
        <dbReference type="ARBA" id="ARBA00023228"/>
    </source>
</evidence>
<dbReference type="GO" id="GO:0005576">
    <property type="term" value="C:extracellular region"/>
    <property type="evidence" value="ECO:0007669"/>
    <property type="project" value="UniProtKB-SubCell"/>
</dbReference>
<dbReference type="FunFam" id="3.40.250.10:FF:000044">
    <property type="entry name" value="Rhodanese-like domain-containing protein 4, chloroplastic"/>
    <property type="match status" value="1"/>
</dbReference>
<evidence type="ECO:0000256" key="10">
    <source>
        <dbReference type="ARBA" id="ARBA00022946"/>
    </source>
</evidence>
<keyword evidence="5" id="KW-0964">Secreted</keyword>
<comment type="subcellular location">
    <subcellularLocation>
        <location evidence="3">Lysosome</location>
    </subcellularLocation>
    <subcellularLocation>
        <location evidence="2">Membrane</location>
    </subcellularLocation>
    <subcellularLocation>
        <location evidence="1">Plastid</location>
        <location evidence="1">Chloroplast</location>
    </subcellularLocation>
    <subcellularLocation>
        <location evidence="4">Secreted</location>
    </subcellularLocation>
</comment>
<dbReference type="Gene3D" id="3.20.20.80">
    <property type="entry name" value="Glycosidases"/>
    <property type="match status" value="1"/>
</dbReference>
<evidence type="ECO:0000256" key="12">
    <source>
        <dbReference type="ARBA" id="ARBA00023136"/>
    </source>
</evidence>
<evidence type="ECO:0000313" key="18">
    <source>
        <dbReference type="EMBL" id="CAB4300617.1"/>
    </source>
</evidence>
<dbReference type="SUPFAM" id="SSF51445">
    <property type="entry name" value="(Trans)glycosidases"/>
    <property type="match status" value="1"/>
</dbReference>
<evidence type="ECO:0000256" key="5">
    <source>
        <dbReference type="ARBA" id="ARBA00022525"/>
    </source>
</evidence>
<dbReference type="Gene3D" id="3.10.50.10">
    <property type="match status" value="1"/>
</dbReference>
<dbReference type="FunFam" id="3.10.50.10:FF:000002">
    <property type="entry name" value="Chitinase domain-containing protein 1"/>
    <property type="match status" value="1"/>
</dbReference>
<sequence length="904" mass="98533">MAKKRDRRVAPSSNRGKDRVESSDQSSDPKLTITLVLSFCVAAAAAVLAYRIKCAHPITNRAQSYVHQRGLVKIDVNYQEILTASTPLENVKVSENTTGRHYKYPVLAYITPWNSKGYDMAKRFNSKFTHLSPVWYDLKSQGTGLILEGRHNADMGWISELRMAGDAWVLPRVVLEAFPAELLTTKKRRSKAITLLVSECKEMGYDGVVLESWSRWAAYRILHDPSMRNLALQFIKELGDALHAVSLERNDKQRLQLVYVIGPPHSEKLQEHDFGPKDLRNLGDAVDGFSLMMYDFSGPQNPGPNAPLKWIHSTLQLLLGTDKNSALAHKIFLGINFYGNDLPSREGVKYDGCLMSFNEGWPWAGPGGGAVTGRDYLSLLEKHRPALRWEKKSAEHLFFYSDDEYNNHAVFYPSLMSISMRLEEAHKWGCGISIWEIGQGTSQFAPAEAKACKALHHPRKKQKFCINHPSISKKKEPRKFPSLPTISLPKFSNSTSLSTTPQASQESSSRSFHGGLLLLSSVFNTGFAKALTYEEALGQSVSTFTGGDLEASGILDNVTAFVTENPAVIAGGFAILAVPLVLSQVLKPPKPWGVDTARSAYAKLGDDANAQLLDIRSPAEFRQVGTPDVRGLGKKAVPIVYKGEDKPAFLKKLSLKFKEPENTTLFVLDKFDGNSELVAELVTVNGFKAAYAIKDGAEGPRGWVNSGLPWTPPTKLLSLDFGNLADAIGDAVGEGSGALSVSLGIAAATGLGLLAYTELETILQVLGSAALVQFASKKLLFAEDRTTTLQEVDKFLTTKVAPKELVDDIKQIGTALLPVSVTTKGLPAPAEATPEPTAANDTVQKAEAAVEPKVEAAAEAAPEINSVPKPEVKAESLPGISKPLSPFPYYPDFKPPASPRPSQP</sequence>
<dbReference type="EMBL" id="CAEKKB010000002">
    <property type="protein sequence ID" value="CAB4300617.1"/>
    <property type="molecule type" value="Genomic_DNA"/>
</dbReference>
<keyword evidence="12" id="KW-0472">Membrane</keyword>
<evidence type="ECO:0000256" key="3">
    <source>
        <dbReference type="ARBA" id="ARBA00004371"/>
    </source>
</evidence>
<evidence type="ECO:0000313" key="19">
    <source>
        <dbReference type="Proteomes" id="UP000507245"/>
    </source>
</evidence>
<feature type="region of interest" description="Disordered" evidence="15">
    <location>
        <begin position="472"/>
        <end position="508"/>
    </location>
</feature>
<dbReference type="PANTHER" id="PTHR47377:SF1">
    <property type="entry name" value="RHODANESE-LIKE DOMAIN-CONTAINING PROTEIN 4, CHLOROPLASTIC"/>
    <property type="match status" value="1"/>
</dbReference>
<gene>
    <name evidence="18" type="ORF">ORAREDHAP_LOCUS15853</name>
</gene>
<keyword evidence="7" id="KW-0934">Plastid</keyword>
<dbReference type="InterPro" id="IPR001223">
    <property type="entry name" value="Glyco_hydro18_cat"/>
</dbReference>
<dbReference type="GO" id="GO:0005764">
    <property type="term" value="C:lysosome"/>
    <property type="evidence" value="ECO:0007669"/>
    <property type="project" value="UniProtKB-SubCell"/>
</dbReference>
<dbReference type="GO" id="GO:0009535">
    <property type="term" value="C:chloroplast thylakoid membrane"/>
    <property type="evidence" value="ECO:0007669"/>
    <property type="project" value="UniProtKB-ARBA"/>
</dbReference>
<dbReference type="SUPFAM" id="SSF52821">
    <property type="entry name" value="Rhodanese/Cell cycle control phosphatase"/>
    <property type="match status" value="1"/>
</dbReference>
<keyword evidence="8" id="KW-0812">Transmembrane</keyword>
<dbReference type="GO" id="GO:0008061">
    <property type="term" value="F:chitin binding"/>
    <property type="evidence" value="ECO:0007669"/>
    <property type="project" value="InterPro"/>
</dbReference>
<organism evidence="18 19">
    <name type="scientific">Prunus armeniaca</name>
    <name type="common">Apricot</name>
    <name type="synonym">Armeniaca vulgaris</name>
    <dbReference type="NCBI Taxonomy" id="36596"/>
    <lineage>
        <taxon>Eukaryota</taxon>
        <taxon>Viridiplantae</taxon>
        <taxon>Streptophyta</taxon>
        <taxon>Embryophyta</taxon>
        <taxon>Tracheophyta</taxon>
        <taxon>Spermatophyta</taxon>
        <taxon>Magnoliopsida</taxon>
        <taxon>eudicotyledons</taxon>
        <taxon>Gunneridae</taxon>
        <taxon>Pentapetalae</taxon>
        <taxon>rosids</taxon>
        <taxon>fabids</taxon>
        <taxon>Rosales</taxon>
        <taxon>Rosaceae</taxon>
        <taxon>Amygdaloideae</taxon>
        <taxon>Amygdaleae</taxon>
        <taxon>Prunus</taxon>
    </lineage>
</organism>
<dbReference type="PANTHER" id="PTHR47377">
    <property type="entry name" value="RHODANESE-LIKE DOMAIN-CONTAINING PROTEIN 4, CHLOROPLASTIC"/>
    <property type="match status" value="1"/>
</dbReference>
<feature type="compositionally biased region" description="Low complexity" evidence="15">
    <location>
        <begin position="827"/>
        <end position="847"/>
    </location>
</feature>
<evidence type="ECO:0000256" key="7">
    <source>
        <dbReference type="ARBA" id="ARBA00022640"/>
    </source>
</evidence>
<evidence type="ECO:0000259" key="17">
    <source>
        <dbReference type="PROSITE" id="PS51910"/>
    </source>
</evidence>
<evidence type="ECO:0000256" key="2">
    <source>
        <dbReference type="ARBA" id="ARBA00004370"/>
    </source>
</evidence>
<evidence type="ECO:0000256" key="11">
    <source>
        <dbReference type="ARBA" id="ARBA00022989"/>
    </source>
</evidence>
<feature type="domain" description="Rhodanese" evidence="16">
    <location>
        <begin position="606"/>
        <end position="712"/>
    </location>
</feature>
<dbReference type="InterPro" id="IPR029070">
    <property type="entry name" value="Chitinase_insertion_sf"/>
</dbReference>
<feature type="compositionally biased region" description="Pro residues" evidence="15">
    <location>
        <begin position="885"/>
        <end position="904"/>
    </location>
</feature>
<dbReference type="Proteomes" id="UP000507245">
    <property type="component" value="Unassembled WGS sequence"/>
</dbReference>
<keyword evidence="13" id="KW-0458">Lysosome</keyword>
<feature type="region of interest" description="Disordered" evidence="15">
    <location>
        <begin position="826"/>
        <end position="904"/>
    </location>
</feature>
<dbReference type="GO" id="GO:0005975">
    <property type="term" value="P:carbohydrate metabolic process"/>
    <property type="evidence" value="ECO:0007669"/>
    <property type="project" value="InterPro"/>
</dbReference>
<evidence type="ECO:0000256" key="6">
    <source>
        <dbReference type="ARBA" id="ARBA00022528"/>
    </source>
</evidence>
<protein>
    <recommendedName>
        <fullName evidence="14">Chitinase domain-containing protein 1</fullName>
    </recommendedName>
</protein>